<dbReference type="GO" id="GO:0032451">
    <property type="term" value="F:demethylase activity"/>
    <property type="evidence" value="ECO:0007669"/>
    <property type="project" value="TreeGrafter"/>
</dbReference>
<dbReference type="PROSITE" id="PS51471">
    <property type="entry name" value="FE2OG_OXY"/>
    <property type="match status" value="1"/>
</dbReference>
<dbReference type="InterPro" id="IPR037151">
    <property type="entry name" value="AlkB-like_sf"/>
</dbReference>
<organism evidence="2">
    <name type="scientific">viral metagenome</name>
    <dbReference type="NCBI Taxonomy" id="1070528"/>
    <lineage>
        <taxon>unclassified sequences</taxon>
        <taxon>metagenomes</taxon>
        <taxon>organismal metagenomes</taxon>
    </lineage>
</organism>
<dbReference type="EMBL" id="MN740597">
    <property type="protein sequence ID" value="QHS78489.1"/>
    <property type="molecule type" value="Genomic_DNA"/>
</dbReference>
<dbReference type="InterPro" id="IPR032857">
    <property type="entry name" value="ALKBH4"/>
</dbReference>
<proteinExistence type="predicted"/>
<dbReference type="AlphaFoldDB" id="A0A6C0AFD6"/>
<accession>A0A6C0AFD6</accession>
<dbReference type="Pfam" id="PF13532">
    <property type="entry name" value="2OG-FeII_Oxy_2"/>
    <property type="match status" value="1"/>
</dbReference>
<sequence>MIEANFISEDEETKLLEEILNMPFNNDLKRRTQHYGYKYPYTKNPVSLIKCDPIPNFLNNILTRLNEKFDKNFDQIIINEYLPGQGIFPHIDNPNFFGDTIISLSLGSDILMVIGDKEIDLQKNSILVLQEEFRYSLKHGIVGRKKDIVNGITRERHTRISITFREVLK</sequence>
<dbReference type="InterPro" id="IPR005123">
    <property type="entry name" value="Oxoglu/Fe-dep_dioxygenase_dom"/>
</dbReference>
<dbReference type="SUPFAM" id="SSF51197">
    <property type="entry name" value="Clavaminate synthase-like"/>
    <property type="match status" value="1"/>
</dbReference>
<protein>
    <recommendedName>
        <fullName evidence="1">Fe2OG dioxygenase domain-containing protein</fullName>
    </recommendedName>
</protein>
<dbReference type="PANTHER" id="PTHR12463">
    <property type="entry name" value="OXYGENASE-RELATED"/>
    <property type="match status" value="1"/>
</dbReference>
<dbReference type="InterPro" id="IPR027450">
    <property type="entry name" value="AlkB-like"/>
</dbReference>
<dbReference type="PANTHER" id="PTHR12463:SF1">
    <property type="entry name" value="2-OXOGLUTARATE AND FE-DEPENDENT OXYGENASE FAMILY PROTEIN"/>
    <property type="match status" value="1"/>
</dbReference>
<dbReference type="GO" id="GO:0070988">
    <property type="term" value="P:demethylation"/>
    <property type="evidence" value="ECO:0007669"/>
    <property type="project" value="InterPro"/>
</dbReference>
<feature type="domain" description="Fe2OG dioxygenase" evidence="1">
    <location>
        <begin position="72"/>
        <end position="168"/>
    </location>
</feature>
<dbReference type="Gene3D" id="2.60.120.590">
    <property type="entry name" value="Alpha-ketoglutarate-dependent dioxygenase AlkB-like"/>
    <property type="match status" value="1"/>
</dbReference>
<name>A0A6C0AFD6_9ZZZZ</name>
<evidence type="ECO:0000259" key="1">
    <source>
        <dbReference type="PROSITE" id="PS51471"/>
    </source>
</evidence>
<evidence type="ECO:0000313" key="2">
    <source>
        <dbReference type="EMBL" id="QHS78489.1"/>
    </source>
</evidence>
<reference evidence="2" key="1">
    <citation type="journal article" date="2020" name="Nature">
        <title>Giant virus diversity and host interactions through global metagenomics.</title>
        <authorList>
            <person name="Schulz F."/>
            <person name="Roux S."/>
            <person name="Paez-Espino D."/>
            <person name="Jungbluth S."/>
            <person name="Walsh D.A."/>
            <person name="Denef V.J."/>
            <person name="McMahon K.D."/>
            <person name="Konstantinidis K.T."/>
            <person name="Eloe-Fadrosh E.A."/>
            <person name="Kyrpides N.C."/>
            <person name="Woyke T."/>
        </authorList>
    </citation>
    <scope>NUCLEOTIDE SEQUENCE</scope>
    <source>
        <strain evidence="2">GVMAG-S-1021933-23</strain>
    </source>
</reference>
<dbReference type="GO" id="GO:0016491">
    <property type="term" value="F:oxidoreductase activity"/>
    <property type="evidence" value="ECO:0007669"/>
    <property type="project" value="TreeGrafter"/>
</dbReference>